<keyword evidence="3" id="KW-1185">Reference proteome</keyword>
<organism evidence="2 3">
    <name type="scientific">Kipferlia bialata</name>
    <dbReference type="NCBI Taxonomy" id="797122"/>
    <lineage>
        <taxon>Eukaryota</taxon>
        <taxon>Metamonada</taxon>
        <taxon>Carpediemonas-like organisms</taxon>
        <taxon>Kipferlia</taxon>
    </lineage>
</organism>
<name>A0A9K3DBK3_9EUKA</name>
<dbReference type="Proteomes" id="UP000265618">
    <property type="component" value="Unassembled WGS sequence"/>
</dbReference>
<protein>
    <submittedName>
        <fullName evidence="2">Uncharacterized protein</fullName>
    </submittedName>
</protein>
<feature type="transmembrane region" description="Helical" evidence="1">
    <location>
        <begin position="104"/>
        <end position="123"/>
    </location>
</feature>
<dbReference type="EMBL" id="BDIP01006803">
    <property type="protein sequence ID" value="GIQ90878.1"/>
    <property type="molecule type" value="Genomic_DNA"/>
</dbReference>
<evidence type="ECO:0000313" key="3">
    <source>
        <dbReference type="Proteomes" id="UP000265618"/>
    </source>
</evidence>
<reference evidence="2 3" key="1">
    <citation type="journal article" date="2018" name="PLoS ONE">
        <title>The draft genome of Kipferlia bialata reveals reductive genome evolution in fornicate parasites.</title>
        <authorList>
            <person name="Tanifuji G."/>
            <person name="Takabayashi S."/>
            <person name="Kume K."/>
            <person name="Takagi M."/>
            <person name="Nakayama T."/>
            <person name="Kamikawa R."/>
            <person name="Inagaki Y."/>
            <person name="Hashimoto T."/>
        </authorList>
    </citation>
    <scope>NUCLEOTIDE SEQUENCE [LARGE SCALE GENOMIC DNA]</scope>
    <source>
        <strain evidence="2">NY0173</strain>
    </source>
</reference>
<keyword evidence="1" id="KW-0812">Transmembrane</keyword>
<gene>
    <name evidence="2" type="ORF">KIPB_013849</name>
</gene>
<feature type="transmembrane region" description="Helical" evidence="1">
    <location>
        <begin position="54"/>
        <end position="78"/>
    </location>
</feature>
<keyword evidence="1" id="KW-1133">Transmembrane helix</keyword>
<feature type="transmembrane region" description="Helical" evidence="1">
    <location>
        <begin position="7"/>
        <end position="23"/>
    </location>
</feature>
<evidence type="ECO:0000313" key="2">
    <source>
        <dbReference type="EMBL" id="GIQ90878.1"/>
    </source>
</evidence>
<sequence length="126" mass="14127">LKVWIPFCIFILASVAWGLYAMWTCPSDNPSKSVQGAFLDGLSNFWNGPMSCTAYWYFNFGVRASVHGVFTIVGYACLRTMTIKHRLLQESGYLDTFEKVSNSISSLSFILSAFNVIMLLFLLGTL</sequence>
<accession>A0A9K3DBK3</accession>
<dbReference type="AlphaFoldDB" id="A0A9K3DBK3"/>
<evidence type="ECO:0000256" key="1">
    <source>
        <dbReference type="SAM" id="Phobius"/>
    </source>
</evidence>
<comment type="caution">
    <text evidence="2">The sequence shown here is derived from an EMBL/GenBank/DDBJ whole genome shotgun (WGS) entry which is preliminary data.</text>
</comment>
<proteinExistence type="predicted"/>
<keyword evidence="1" id="KW-0472">Membrane</keyword>
<feature type="non-terminal residue" evidence="2">
    <location>
        <position position="1"/>
    </location>
</feature>